<evidence type="ECO:0008006" key="3">
    <source>
        <dbReference type="Google" id="ProtNLM"/>
    </source>
</evidence>
<accession>A0A8T3V601</accession>
<name>A0A8T3V601_9EURY</name>
<comment type="caution">
    <text evidence="1">The sequence shown here is derived from an EMBL/GenBank/DDBJ whole genome shotgun (WGS) entry which is preliminary data.</text>
</comment>
<proteinExistence type="predicted"/>
<reference evidence="1" key="1">
    <citation type="submission" date="2019-04" db="EMBL/GenBank/DDBJ databases">
        <title>Evolution of Biomass-Degrading Anaerobic Consortia Revealed by Metagenomics.</title>
        <authorList>
            <person name="Peng X."/>
        </authorList>
    </citation>
    <scope>NUCLEOTIDE SEQUENCE</scope>
    <source>
        <strain evidence="1">SIG18</strain>
    </source>
</reference>
<sequence length="401" mass="46180">MTGNIRDLSTYSQNDTEKMDLINGVFKEFPLFDSIKCCYKDVSCSKIESIDFSEDIDELDESDDSKLILCSPVFKETPSKYCPKCGRKYLKADIVCLDCLVHLKDISDKVDVRDIKSEPKFTFVGQNNYSSFDELLNKDNLLKINEFDFTIDDYSTILHDIKSQAFLNFDNLVKENEIYYDGLDILEKVILFVKSFVKVEFKSSGGQLGYFESDAIAIDDRSTKSLQITTLIHELSHFLIQEILIHVLCKLLDSTRNSFTESLVTFILSYTHFTQLIDEYAAHNVEGRFTIFGFQDYSSFTDIERKMDGEMTKDEIEITKSIGNTFALSIKEILESLIDREMREDIKEQFLKDVLDRPNYVALKMENCQILNDEGFIKAIWLILNEGCEVAASNIDRLISI</sequence>
<protein>
    <recommendedName>
        <fullName evidence="3">IrrE N-terminal-like domain-containing protein</fullName>
    </recommendedName>
</protein>
<gene>
    <name evidence="1" type="ORF">E7Z79_01140</name>
</gene>
<evidence type="ECO:0000313" key="2">
    <source>
        <dbReference type="Proteomes" id="UP000783037"/>
    </source>
</evidence>
<dbReference type="Proteomes" id="UP000783037">
    <property type="component" value="Unassembled WGS sequence"/>
</dbReference>
<dbReference type="AlphaFoldDB" id="A0A8T3V601"/>
<organism evidence="1 2">
    <name type="scientific">Methanobrevibacter thaueri</name>
    <dbReference type="NCBI Taxonomy" id="190975"/>
    <lineage>
        <taxon>Archaea</taxon>
        <taxon>Methanobacteriati</taxon>
        <taxon>Methanobacteriota</taxon>
        <taxon>Methanomada group</taxon>
        <taxon>Methanobacteria</taxon>
        <taxon>Methanobacteriales</taxon>
        <taxon>Methanobacteriaceae</taxon>
        <taxon>Methanobrevibacter</taxon>
    </lineage>
</organism>
<dbReference type="RefSeq" id="WP_303738146.1">
    <property type="nucleotide sequence ID" value="NZ_SUTK01000003.1"/>
</dbReference>
<dbReference type="EMBL" id="SUTK01000003">
    <property type="protein sequence ID" value="MBE6501026.1"/>
    <property type="molecule type" value="Genomic_DNA"/>
</dbReference>
<evidence type="ECO:0000313" key="1">
    <source>
        <dbReference type="EMBL" id="MBE6501026.1"/>
    </source>
</evidence>